<reference evidence="3" key="1">
    <citation type="submission" date="2018-05" db="EMBL/GenBank/DDBJ databases">
        <authorList>
            <person name="Lanie J.A."/>
            <person name="Ng W.-L."/>
            <person name="Kazmierczak K.M."/>
            <person name="Andrzejewski T.M."/>
            <person name="Davidsen T.M."/>
            <person name="Wayne K.J."/>
            <person name="Tettelin H."/>
            <person name="Glass J.I."/>
            <person name="Rusch D."/>
            <person name="Podicherti R."/>
            <person name="Tsui H.-C.T."/>
            <person name="Winkler M.E."/>
        </authorList>
    </citation>
    <scope>NUCLEOTIDE SEQUENCE</scope>
</reference>
<organism evidence="3">
    <name type="scientific">marine metagenome</name>
    <dbReference type="NCBI Taxonomy" id="408172"/>
    <lineage>
        <taxon>unclassified sequences</taxon>
        <taxon>metagenomes</taxon>
        <taxon>ecological metagenomes</taxon>
    </lineage>
</organism>
<evidence type="ECO:0000256" key="2">
    <source>
        <dbReference type="SAM" id="Phobius"/>
    </source>
</evidence>
<keyword evidence="2" id="KW-1133">Transmembrane helix</keyword>
<evidence type="ECO:0000313" key="3">
    <source>
        <dbReference type="EMBL" id="SVC24488.1"/>
    </source>
</evidence>
<feature type="compositionally biased region" description="Basic and acidic residues" evidence="1">
    <location>
        <begin position="323"/>
        <end position="343"/>
    </location>
</feature>
<evidence type="ECO:0000256" key="1">
    <source>
        <dbReference type="SAM" id="MobiDB-lite"/>
    </source>
</evidence>
<accession>A0A382KJ65</accession>
<keyword evidence="2" id="KW-0472">Membrane</keyword>
<protein>
    <submittedName>
        <fullName evidence="3">Uncharacterized protein</fullName>
    </submittedName>
</protein>
<sequence>MRTNRFVIWWGLLVVASLSVGVAAFFLLRKEGDEIRENTEQSRLMAREASARARLYHEMAKQSRDMAEYAEQAVPSSLATRARTIADNVDLTMAELKEGLMVGLCALPGALPGQELSAWKDTNAWVDDTFMWSSAQGLSPAKKDRASTGLNSLRDKSGGWLWETVGGDTSEKLAKVDSIAALGKNEKDAPETPLPSADVKEIAQQAQTAGASAPQELSEQTLPSVDADSGAVSIASLSNRAKQQKALDVFNKELDNSRDVLSRQRQTDQQLNEQIQQRYAQQEVQVNQAEEFLGQSLPRPIVANEPAYQSDNFRANKMNRKQLRSEVRNDVYEAPEQKAKNEDVSAVPASEL</sequence>
<dbReference type="AlphaFoldDB" id="A0A382KJ65"/>
<keyword evidence="2" id="KW-0812">Transmembrane</keyword>
<dbReference type="EMBL" id="UINC01081015">
    <property type="protein sequence ID" value="SVC24488.1"/>
    <property type="molecule type" value="Genomic_DNA"/>
</dbReference>
<feature type="region of interest" description="Disordered" evidence="1">
    <location>
        <begin position="308"/>
        <end position="352"/>
    </location>
</feature>
<feature type="compositionally biased region" description="Polar residues" evidence="1">
    <location>
        <begin position="204"/>
        <end position="223"/>
    </location>
</feature>
<feature type="region of interest" description="Disordered" evidence="1">
    <location>
        <begin position="203"/>
        <end position="224"/>
    </location>
</feature>
<feature type="transmembrane region" description="Helical" evidence="2">
    <location>
        <begin position="6"/>
        <end position="28"/>
    </location>
</feature>
<name>A0A382KJ65_9ZZZZ</name>
<gene>
    <name evidence="3" type="ORF">METZ01_LOCUS277342</name>
</gene>
<feature type="non-terminal residue" evidence="3">
    <location>
        <position position="352"/>
    </location>
</feature>
<proteinExistence type="predicted"/>